<keyword evidence="2" id="KW-1185">Reference proteome</keyword>
<sequence>MMERNMGIGGDWYHNANWWIAGSNPRCIYLSRVIGQDTSPTLNADDAQGFWGCRMYGSPTSVSLPWASCGYNIAYHCQCVNMCTNGWLTGIKHFGVLRLDKALYKCRLFTISLTFLLSKQYLQLNP</sequence>
<proteinExistence type="predicted"/>
<dbReference type="Proteomes" id="UP001469553">
    <property type="component" value="Unassembled WGS sequence"/>
</dbReference>
<comment type="caution">
    <text evidence="1">The sequence shown here is derived from an EMBL/GenBank/DDBJ whole genome shotgun (WGS) entry which is preliminary data.</text>
</comment>
<reference evidence="1 2" key="1">
    <citation type="submission" date="2021-06" db="EMBL/GenBank/DDBJ databases">
        <authorList>
            <person name="Palmer J.M."/>
        </authorList>
    </citation>
    <scope>NUCLEOTIDE SEQUENCE [LARGE SCALE GENOMIC DNA]</scope>
    <source>
        <strain evidence="1 2">AS_MEX2019</strain>
        <tissue evidence="1">Muscle</tissue>
    </source>
</reference>
<accession>A0ABV0YKC9</accession>
<name>A0ABV0YKC9_9TELE</name>
<evidence type="ECO:0000313" key="1">
    <source>
        <dbReference type="EMBL" id="MEQ2293926.1"/>
    </source>
</evidence>
<protein>
    <submittedName>
        <fullName evidence="1">Uncharacterized protein</fullName>
    </submittedName>
</protein>
<dbReference type="EMBL" id="JAHRIP010035333">
    <property type="protein sequence ID" value="MEQ2293926.1"/>
    <property type="molecule type" value="Genomic_DNA"/>
</dbReference>
<evidence type="ECO:0000313" key="2">
    <source>
        <dbReference type="Proteomes" id="UP001469553"/>
    </source>
</evidence>
<gene>
    <name evidence="1" type="ORF">AMECASPLE_038471</name>
</gene>
<organism evidence="1 2">
    <name type="scientific">Ameca splendens</name>
    <dbReference type="NCBI Taxonomy" id="208324"/>
    <lineage>
        <taxon>Eukaryota</taxon>
        <taxon>Metazoa</taxon>
        <taxon>Chordata</taxon>
        <taxon>Craniata</taxon>
        <taxon>Vertebrata</taxon>
        <taxon>Euteleostomi</taxon>
        <taxon>Actinopterygii</taxon>
        <taxon>Neopterygii</taxon>
        <taxon>Teleostei</taxon>
        <taxon>Neoteleostei</taxon>
        <taxon>Acanthomorphata</taxon>
        <taxon>Ovalentaria</taxon>
        <taxon>Atherinomorphae</taxon>
        <taxon>Cyprinodontiformes</taxon>
        <taxon>Goodeidae</taxon>
        <taxon>Ameca</taxon>
    </lineage>
</organism>